<dbReference type="InterPro" id="IPR000292">
    <property type="entry name" value="For/NO2_transpt"/>
</dbReference>
<keyword evidence="4 6" id="KW-0472">Membrane</keyword>
<evidence type="ECO:0000256" key="4">
    <source>
        <dbReference type="ARBA" id="ARBA00023136"/>
    </source>
</evidence>
<dbReference type="RefSeq" id="WP_262587124.1">
    <property type="nucleotide sequence ID" value="NZ_JAJEQF010000018.1"/>
</dbReference>
<dbReference type="InterPro" id="IPR023271">
    <property type="entry name" value="Aquaporin-like"/>
</dbReference>
<evidence type="ECO:0000256" key="5">
    <source>
        <dbReference type="ARBA" id="ARBA00049660"/>
    </source>
</evidence>
<dbReference type="PANTHER" id="PTHR30520">
    <property type="entry name" value="FORMATE TRANSPORTER-RELATED"/>
    <property type="match status" value="1"/>
</dbReference>
<evidence type="ECO:0000256" key="3">
    <source>
        <dbReference type="ARBA" id="ARBA00022989"/>
    </source>
</evidence>
<proteinExistence type="inferred from homology"/>
<evidence type="ECO:0000256" key="2">
    <source>
        <dbReference type="ARBA" id="ARBA00022692"/>
    </source>
</evidence>
<keyword evidence="3 6" id="KW-1133">Transmembrane helix</keyword>
<evidence type="ECO:0000256" key="1">
    <source>
        <dbReference type="ARBA" id="ARBA00004141"/>
    </source>
</evidence>
<feature type="transmembrane region" description="Helical" evidence="6">
    <location>
        <begin position="103"/>
        <end position="127"/>
    </location>
</feature>
<accession>A0AAE3AY22</accession>
<evidence type="ECO:0000313" key="8">
    <source>
        <dbReference type="Proteomes" id="UP001199355"/>
    </source>
</evidence>
<comment type="subcellular location">
    <subcellularLocation>
        <location evidence="1">Membrane</location>
        <topology evidence="1">Multi-pass membrane protein</topology>
    </subcellularLocation>
</comment>
<dbReference type="GO" id="GO:0015499">
    <property type="term" value="F:formate transmembrane transporter activity"/>
    <property type="evidence" value="ECO:0007669"/>
    <property type="project" value="TreeGrafter"/>
</dbReference>
<evidence type="ECO:0000256" key="6">
    <source>
        <dbReference type="SAM" id="Phobius"/>
    </source>
</evidence>
<dbReference type="AlphaFoldDB" id="A0AAE3AY22"/>
<protein>
    <submittedName>
        <fullName evidence="7">Formate/nitrite transporter family protein</fullName>
    </submittedName>
</protein>
<organism evidence="7 8">
    <name type="scientific">Gallintestinimicrobium propionicum</name>
    <dbReference type="NCBI Taxonomy" id="2981770"/>
    <lineage>
        <taxon>Bacteria</taxon>
        <taxon>Bacillati</taxon>
        <taxon>Bacillota</taxon>
        <taxon>Clostridia</taxon>
        <taxon>Lachnospirales</taxon>
        <taxon>Lachnospiraceae</taxon>
        <taxon>Gallintestinimicrobium</taxon>
    </lineage>
</organism>
<dbReference type="PANTHER" id="PTHR30520:SF6">
    <property type="entry name" value="FORMATE_NITRATE FAMILY TRANSPORTER (EUROFUNG)"/>
    <property type="match status" value="1"/>
</dbReference>
<comment type="caution">
    <text evidence="7">The sequence shown here is derived from an EMBL/GenBank/DDBJ whole genome shotgun (WGS) entry which is preliminary data.</text>
</comment>
<gene>
    <name evidence="7" type="ORF">LKD45_08525</name>
</gene>
<dbReference type="PROSITE" id="PS01006">
    <property type="entry name" value="FORMATE_NITRITE_TP_2"/>
    <property type="match status" value="1"/>
</dbReference>
<feature type="transmembrane region" description="Helical" evidence="6">
    <location>
        <begin position="234"/>
        <end position="256"/>
    </location>
</feature>
<comment type="similarity">
    <text evidence="5">Belongs to the FNT transporter (TC 1.A.16) family.</text>
</comment>
<keyword evidence="2 6" id="KW-0812">Transmembrane</keyword>
<name>A0AAE3AY22_9FIRM</name>
<dbReference type="Proteomes" id="UP001199355">
    <property type="component" value="Unassembled WGS sequence"/>
</dbReference>
<dbReference type="GO" id="GO:0005886">
    <property type="term" value="C:plasma membrane"/>
    <property type="evidence" value="ECO:0007669"/>
    <property type="project" value="TreeGrafter"/>
</dbReference>
<reference evidence="7 8" key="1">
    <citation type="submission" date="2021-10" db="EMBL/GenBank/DDBJ databases">
        <title>Anaerobic single-cell dispensing facilitates the cultivation of human gut bacteria.</title>
        <authorList>
            <person name="Afrizal A."/>
        </authorList>
    </citation>
    <scope>NUCLEOTIDE SEQUENCE [LARGE SCALE GENOMIC DNA]</scope>
    <source>
        <strain evidence="7 8">CLA-AA-H244</strain>
    </source>
</reference>
<evidence type="ECO:0000313" key="7">
    <source>
        <dbReference type="EMBL" id="MCC2167735.1"/>
    </source>
</evidence>
<feature type="transmembrane region" description="Helical" evidence="6">
    <location>
        <begin position="27"/>
        <end position="47"/>
    </location>
</feature>
<feature type="transmembrane region" description="Helical" evidence="6">
    <location>
        <begin position="154"/>
        <end position="173"/>
    </location>
</feature>
<feature type="transmembrane region" description="Helical" evidence="6">
    <location>
        <begin position="185"/>
        <end position="207"/>
    </location>
</feature>
<dbReference type="Pfam" id="PF01226">
    <property type="entry name" value="Form_Nir_trans"/>
    <property type="match status" value="1"/>
</dbReference>
<sequence>MISSDQIAKNYDIAGVRKANLPGLHMLLLGFFAGMFIALAGAAASVASADITNPSAARIVSALVFPAGLAMVICNGSELFTGNCLMVISLLDHKITFKALMKNYLFVYLGNLIGSLFVSVLFVYGHIPGLYDGLLAQNMVNTAVTKVSLSFSEVFFRGILCNVMVCVAVWMGMSATHVSGKILAVYPPISAFVLCGFEHCVANMFYIPAGMMTASAYGIAAEGLNIGTFILNNLIPATIGNIFGGVIVVGFLYWYLFLREKN</sequence>
<dbReference type="Gene3D" id="1.20.1080.10">
    <property type="entry name" value="Glycerol uptake facilitator protein"/>
    <property type="match status" value="1"/>
</dbReference>
<keyword evidence="8" id="KW-1185">Reference proteome</keyword>
<dbReference type="EMBL" id="JAJEQF010000018">
    <property type="protein sequence ID" value="MCC2167735.1"/>
    <property type="molecule type" value="Genomic_DNA"/>
</dbReference>
<feature type="transmembrane region" description="Helical" evidence="6">
    <location>
        <begin position="67"/>
        <end position="91"/>
    </location>
</feature>
<dbReference type="InterPro" id="IPR024002">
    <property type="entry name" value="For/NO2_transpt_CS"/>
</dbReference>